<dbReference type="PANTHER" id="PTHR43304:SF1">
    <property type="entry name" value="PAC DOMAIN-CONTAINING PROTEIN"/>
    <property type="match status" value="1"/>
</dbReference>
<feature type="domain" description="PAC" evidence="8">
    <location>
        <begin position="75"/>
        <end position="125"/>
    </location>
</feature>
<dbReference type="SMART" id="SM00091">
    <property type="entry name" value="PAS"/>
    <property type="match status" value="1"/>
</dbReference>
<evidence type="ECO:0000259" key="7">
    <source>
        <dbReference type="PROSITE" id="PS50112"/>
    </source>
</evidence>
<protein>
    <recommendedName>
        <fullName evidence="2">histidine kinase</fullName>
        <ecNumber evidence="2">2.7.13.3</ecNumber>
    </recommendedName>
</protein>
<proteinExistence type="predicted"/>
<keyword evidence="4" id="KW-0808">Transferase</keyword>
<evidence type="ECO:0000259" key="8">
    <source>
        <dbReference type="PROSITE" id="PS50113"/>
    </source>
</evidence>
<accession>A0A1F6TQ68</accession>
<dbReference type="PROSITE" id="PS50112">
    <property type="entry name" value="PAS"/>
    <property type="match status" value="1"/>
</dbReference>
<feature type="domain" description="PAS" evidence="7">
    <location>
        <begin position="1"/>
        <end position="51"/>
    </location>
</feature>
<dbReference type="InterPro" id="IPR000700">
    <property type="entry name" value="PAS-assoc_C"/>
</dbReference>
<dbReference type="STRING" id="1817760.A2151_03625"/>
<dbReference type="SMART" id="SM00387">
    <property type="entry name" value="HATPase_c"/>
    <property type="match status" value="1"/>
</dbReference>
<dbReference type="SUPFAM" id="SSF55874">
    <property type="entry name" value="ATPase domain of HSP90 chaperone/DNA topoisomerase II/histidine kinase"/>
    <property type="match status" value="1"/>
</dbReference>
<sequence length="375" mass="41977">MFQGLYEFSPDAIVAVNREGRIARVNAQSERLFGYAREEMLGQPVELLIPQRFAEQHERDRRDYAARPRPRPMGAGLELYARRKDGGEFPADVNLGPLETEDGMLVLSTVRDITERKRIEEALSQQARELSRSNADLERFAYVASHDLQEPLRMVSSFTQLLARRYQGKLGPDADEYIGYAVSGAARMQQLINDLLAYSRVGTRGRPLAPIPVEDMLAEVLADLQVAIRESGAVVTHGTLPTVAADATQLRQLLQNLVGNAIKFRGERPPRIHVSAELREHSGAKGEAQWLFAVRDTGIGIAPEYRDRIFLIFQRLHTAQEYPGTGIGLALCKRIVERHGGHIWVESEPGQGSVFYFTLPEWVAADKKQLETAHA</sequence>
<dbReference type="PRINTS" id="PR00344">
    <property type="entry name" value="BCTRLSENSOR"/>
</dbReference>
<dbReference type="CDD" id="cd00130">
    <property type="entry name" value="PAS"/>
    <property type="match status" value="1"/>
</dbReference>
<dbReference type="InterPro" id="IPR035965">
    <property type="entry name" value="PAS-like_dom_sf"/>
</dbReference>
<keyword evidence="5 9" id="KW-0418">Kinase</keyword>
<evidence type="ECO:0000313" key="10">
    <source>
        <dbReference type="Proteomes" id="UP000178885"/>
    </source>
</evidence>
<dbReference type="PANTHER" id="PTHR43304">
    <property type="entry name" value="PHYTOCHROME-LIKE PROTEIN CPH1"/>
    <property type="match status" value="1"/>
</dbReference>
<evidence type="ECO:0000256" key="1">
    <source>
        <dbReference type="ARBA" id="ARBA00000085"/>
    </source>
</evidence>
<organism evidence="9 10">
    <name type="scientific">Candidatus Muproteobacteria bacterium RBG_16_65_34</name>
    <dbReference type="NCBI Taxonomy" id="1817760"/>
    <lineage>
        <taxon>Bacteria</taxon>
        <taxon>Pseudomonadati</taxon>
        <taxon>Pseudomonadota</taxon>
        <taxon>Candidatus Muproteobacteria</taxon>
    </lineage>
</organism>
<dbReference type="EC" id="2.7.13.3" evidence="2"/>
<comment type="caution">
    <text evidence="9">The sequence shown here is derived from an EMBL/GenBank/DDBJ whole genome shotgun (WGS) entry which is preliminary data.</text>
</comment>
<dbReference type="InterPro" id="IPR000014">
    <property type="entry name" value="PAS"/>
</dbReference>
<name>A0A1F6TQ68_9PROT</name>
<evidence type="ECO:0000256" key="4">
    <source>
        <dbReference type="ARBA" id="ARBA00022679"/>
    </source>
</evidence>
<dbReference type="Gene3D" id="3.30.450.20">
    <property type="entry name" value="PAS domain"/>
    <property type="match status" value="1"/>
</dbReference>
<dbReference type="CDD" id="cd00082">
    <property type="entry name" value="HisKA"/>
    <property type="match status" value="1"/>
</dbReference>
<dbReference type="PROSITE" id="PS50113">
    <property type="entry name" value="PAC"/>
    <property type="match status" value="1"/>
</dbReference>
<feature type="domain" description="Histidine kinase" evidence="6">
    <location>
        <begin position="143"/>
        <end position="363"/>
    </location>
</feature>
<dbReference type="Gene3D" id="3.30.565.10">
    <property type="entry name" value="Histidine kinase-like ATPase, C-terminal domain"/>
    <property type="match status" value="1"/>
</dbReference>
<dbReference type="Pfam" id="PF02518">
    <property type="entry name" value="HATPase_c"/>
    <property type="match status" value="1"/>
</dbReference>
<dbReference type="AlphaFoldDB" id="A0A1F6TQ68"/>
<comment type="catalytic activity">
    <reaction evidence="1">
        <text>ATP + protein L-histidine = ADP + protein N-phospho-L-histidine.</text>
        <dbReference type="EC" id="2.7.13.3"/>
    </reaction>
</comment>
<dbReference type="Pfam" id="PF00512">
    <property type="entry name" value="HisKA"/>
    <property type="match status" value="1"/>
</dbReference>
<evidence type="ECO:0000256" key="2">
    <source>
        <dbReference type="ARBA" id="ARBA00012438"/>
    </source>
</evidence>
<dbReference type="InterPro" id="IPR004358">
    <property type="entry name" value="Sig_transdc_His_kin-like_C"/>
</dbReference>
<dbReference type="FunFam" id="3.30.565.10:FF:000006">
    <property type="entry name" value="Sensor histidine kinase WalK"/>
    <property type="match status" value="1"/>
</dbReference>
<keyword evidence="3" id="KW-0597">Phosphoprotein</keyword>
<evidence type="ECO:0000259" key="6">
    <source>
        <dbReference type="PROSITE" id="PS50109"/>
    </source>
</evidence>
<evidence type="ECO:0000256" key="5">
    <source>
        <dbReference type="ARBA" id="ARBA00022777"/>
    </source>
</evidence>
<dbReference type="InterPro" id="IPR036097">
    <property type="entry name" value="HisK_dim/P_sf"/>
</dbReference>
<dbReference type="Gene3D" id="1.10.287.130">
    <property type="match status" value="1"/>
</dbReference>
<evidence type="ECO:0000313" key="9">
    <source>
        <dbReference type="EMBL" id="OGI47263.1"/>
    </source>
</evidence>
<dbReference type="Proteomes" id="UP000178885">
    <property type="component" value="Unassembled WGS sequence"/>
</dbReference>
<dbReference type="GO" id="GO:0000155">
    <property type="term" value="F:phosphorelay sensor kinase activity"/>
    <property type="evidence" value="ECO:0007669"/>
    <property type="project" value="InterPro"/>
</dbReference>
<dbReference type="InterPro" id="IPR003661">
    <property type="entry name" value="HisK_dim/P_dom"/>
</dbReference>
<gene>
    <name evidence="9" type="ORF">A2151_03625</name>
</gene>
<dbReference type="PROSITE" id="PS50109">
    <property type="entry name" value="HIS_KIN"/>
    <property type="match status" value="1"/>
</dbReference>
<dbReference type="Pfam" id="PF13426">
    <property type="entry name" value="PAS_9"/>
    <property type="match status" value="1"/>
</dbReference>
<dbReference type="InterPro" id="IPR003594">
    <property type="entry name" value="HATPase_dom"/>
</dbReference>
<dbReference type="SUPFAM" id="SSF47384">
    <property type="entry name" value="Homodimeric domain of signal transducing histidine kinase"/>
    <property type="match status" value="1"/>
</dbReference>
<dbReference type="SMART" id="SM00388">
    <property type="entry name" value="HisKA"/>
    <property type="match status" value="1"/>
</dbReference>
<dbReference type="InterPro" id="IPR052162">
    <property type="entry name" value="Sensor_kinase/Photoreceptor"/>
</dbReference>
<dbReference type="InterPro" id="IPR005467">
    <property type="entry name" value="His_kinase_dom"/>
</dbReference>
<dbReference type="EMBL" id="MFSU01000061">
    <property type="protein sequence ID" value="OGI47263.1"/>
    <property type="molecule type" value="Genomic_DNA"/>
</dbReference>
<dbReference type="InterPro" id="IPR036890">
    <property type="entry name" value="HATPase_C_sf"/>
</dbReference>
<dbReference type="SUPFAM" id="SSF55785">
    <property type="entry name" value="PYP-like sensor domain (PAS domain)"/>
    <property type="match status" value="1"/>
</dbReference>
<reference evidence="9 10" key="1">
    <citation type="journal article" date="2016" name="Nat. Commun.">
        <title>Thousands of microbial genomes shed light on interconnected biogeochemical processes in an aquifer system.</title>
        <authorList>
            <person name="Anantharaman K."/>
            <person name="Brown C.T."/>
            <person name="Hug L.A."/>
            <person name="Sharon I."/>
            <person name="Castelle C.J."/>
            <person name="Probst A.J."/>
            <person name="Thomas B.C."/>
            <person name="Singh A."/>
            <person name="Wilkins M.J."/>
            <person name="Karaoz U."/>
            <person name="Brodie E.L."/>
            <person name="Williams K.H."/>
            <person name="Hubbard S.S."/>
            <person name="Banfield J.F."/>
        </authorList>
    </citation>
    <scope>NUCLEOTIDE SEQUENCE [LARGE SCALE GENOMIC DNA]</scope>
</reference>
<evidence type="ECO:0000256" key="3">
    <source>
        <dbReference type="ARBA" id="ARBA00022553"/>
    </source>
</evidence>
<dbReference type="NCBIfam" id="TIGR00229">
    <property type="entry name" value="sensory_box"/>
    <property type="match status" value="1"/>
</dbReference>